<accession>A0ABV7C6Q6</accession>
<dbReference type="Pfam" id="PF11973">
    <property type="entry name" value="NQRA_SLBB"/>
    <property type="match status" value="1"/>
</dbReference>
<keyword evidence="3 8" id="KW-0520">NAD</keyword>
<keyword evidence="2 8" id="KW-1278">Translocase</keyword>
<feature type="domain" description="NqrA second alpha/beta" evidence="11">
    <location>
        <begin position="113"/>
        <end position="256"/>
    </location>
</feature>
<dbReference type="PANTHER" id="PTHR37839">
    <property type="entry name" value="NA(+)-TRANSLOCATING NADH-QUINONE REDUCTASE SUBUNIT A"/>
    <property type="match status" value="1"/>
</dbReference>
<keyword evidence="6 8" id="KW-0830">Ubiquinone</keyword>
<evidence type="ECO:0000256" key="1">
    <source>
        <dbReference type="ARBA" id="ARBA00022448"/>
    </source>
</evidence>
<keyword evidence="4 8" id="KW-0915">Sodium</keyword>
<evidence type="ECO:0000259" key="11">
    <source>
        <dbReference type="Pfam" id="PF24836"/>
    </source>
</evidence>
<dbReference type="InterPro" id="IPR022615">
    <property type="entry name" value="NqrA_C_domain"/>
</dbReference>
<comment type="caution">
    <text evidence="12">The sequence shown here is derived from an EMBL/GenBank/DDBJ whole genome shotgun (WGS) entry which is preliminary data.</text>
</comment>
<name>A0ABV7C6Q6_9VIBR</name>
<evidence type="ECO:0000256" key="2">
    <source>
        <dbReference type="ARBA" id="ARBA00022967"/>
    </source>
</evidence>
<dbReference type="InterPro" id="IPR056148">
    <property type="entry name" value="NQRA_2nd"/>
</dbReference>
<evidence type="ECO:0000313" key="13">
    <source>
        <dbReference type="Proteomes" id="UP001595384"/>
    </source>
</evidence>
<evidence type="ECO:0000256" key="4">
    <source>
        <dbReference type="ARBA" id="ARBA00023053"/>
    </source>
</evidence>
<evidence type="ECO:0000313" key="12">
    <source>
        <dbReference type="EMBL" id="MFC3022324.1"/>
    </source>
</evidence>
<proteinExistence type="inferred from homology"/>
<dbReference type="NCBIfam" id="TIGR01936">
    <property type="entry name" value="nqrA"/>
    <property type="match status" value="1"/>
</dbReference>
<evidence type="ECO:0000256" key="7">
    <source>
        <dbReference type="ARBA" id="ARBA00023201"/>
    </source>
</evidence>
<evidence type="ECO:0000256" key="3">
    <source>
        <dbReference type="ARBA" id="ARBA00023027"/>
    </source>
</evidence>
<evidence type="ECO:0000256" key="6">
    <source>
        <dbReference type="ARBA" id="ARBA00023075"/>
    </source>
</evidence>
<comment type="similarity">
    <text evidence="8">Belongs to the NqrA family.</text>
</comment>
<sequence length="446" mass="48659">MITIKKGLDLPISGVPSQVISDGKTIKKVALLGEEYVGMRPTMHVREGDVVKKAQVLFVDKKNPGVKFTAPAGGKVIEINRGEKRVLQSVVIEVAGDEQVTFDKFEANQIAGLDRDAVRTQLIDSGLWTALRTRPFSKVPAVDSNTNAIFVTAMDTRPLAADPSVIINEQPEAFVAGLDVLAALTDGKVFVCKAADKLPRSSHSKVEEQVFAGPHPAGLPGTHMHHLYPVNGNNVAWSINYQDVIAFGKMFLTGELHTDRVISLAGPVVNKPRLVRTVMGASIDTIVENEIMKGEVRVISGSVLSGTIASGPHAYLGRYHLQVSVLREGREKEFLGWAMPGKNRFSVTRAYLSHLFKGQLFNMTTSTCGSERSMVPIGNYEKVMPLDIEPTLLLRDLCAGDSDSAQRMGALELDEEDLALCTFVCPGKYEYGELLRECLDKIEKEG</sequence>
<comment type="catalytic activity">
    <reaction evidence="8">
        <text>a ubiquinone + n Na(+)(in) + NADH + H(+) = a ubiquinol + n Na(+)(out) + NAD(+)</text>
        <dbReference type="Rhea" id="RHEA:47748"/>
        <dbReference type="Rhea" id="RHEA-COMP:9565"/>
        <dbReference type="Rhea" id="RHEA-COMP:9566"/>
        <dbReference type="ChEBI" id="CHEBI:15378"/>
        <dbReference type="ChEBI" id="CHEBI:16389"/>
        <dbReference type="ChEBI" id="CHEBI:17976"/>
        <dbReference type="ChEBI" id="CHEBI:29101"/>
        <dbReference type="ChEBI" id="CHEBI:57540"/>
        <dbReference type="ChEBI" id="CHEBI:57945"/>
        <dbReference type="EC" id="7.2.1.1"/>
    </reaction>
</comment>
<keyword evidence="1 8" id="KW-0813">Transport</keyword>
<protein>
    <recommendedName>
        <fullName evidence="8">Na(+)-translocating NADH-quinone reductase subunit A</fullName>
        <shortName evidence="8">Na(+)-NQR subunit A</shortName>
        <shortName evidence="8">Na(+)-translocating NQR subunit A</shortName>
        <ecNumber evidence="8">7.2.1.1</ecNumber>
    </recommendedName>
    <alternativeName>
        <fullName evidence="8">NQR complex subunit A</fullName>
    </alternativeName>
    <alternativeName>
        <fullName evidence="8">NQR-1 subunit A</fullName>
    </alternativeName>
</protein>
<evidence type="ECO:0000256" key="5">
    <source>
        <dbReference type="ARBA" id="ARBA00023065"/>
    </source>
</evidence>
<keyword evidence="13" id="KW-1185">Reference proteome</keyword>
<dbReference type="NCBIfam" id="NF003759">
    <property type="entry name" value="PRK05352.1-2"/>
    <property type="match status" value="1"/>
</dbReference>
<keyword evidence="7 8" id="KW-0739">Sodium transport</keyword>
<organism evidence="12 13">
    <name type="scientific">Vibrio zhugei</name>
    <dbReference type="NCBI Taxonomy" id="2479546"/>
    <lineage>
        <taxon>Bacteria</taxon>
        <taxon>Pseudomonadati</taxon>
        <taxon>Pseudomonadota</taxon>
        <taxon>Gammaproteobacteria</taxon>
        <taxon>Vibrionales</taxon>
        <taxon>Vibrionaceae</taxon>
        <taxon>Vibrio</taxon>
    </lineage>
</organism>
<evidence type="ECO:0000259" key="9">
    <source>
        <dbReference type="Pfam" id="PF05896"/>
    </source>
</evidence>
<comment type="function">
    <text evidence="8">NQR complex catalyzes the reduction of ubiquinone-1 to ubiquinol by two successive reactions, coupled with the transport of Na(+) ions from the cytoplasm to the periplasm. NqrA to NqrE are probably involved in the second step, the conversion of ubisemiquinone to ubiquinol.</text>
</comment>
<feature type="domain" description="NqrA N-terminal barrel-sandwich hybrid" evidence="9">
    <location>
        <begin position="2"/>
        <end position="94"/>
    </location>
</feature>
<evidence type="ECO:0000259" key="10">
    <source>
        <dbReference type="Pfam" id="PF11973"/>
    </source>
</evidence>
<dbReference type="PANTHER" id="PTHR37839:SF1">
    <property type="entry name" value="NA(+)-TRANSLOCATING NADH-QUINONE REDUCTASE SUBUNIT A"/>
    <property type="match status" value="1"/>
</dbReference>
<dbReference type="Proteomes" id="UP001595384">
    <property type="component" value="Unassembled WGS sequence"/>
</dbReference>
<dbReference type="EMBL" id="JBHRSE010000003">
    <property type="protein sequence ID" value="MFC3022324.1"/>
    <property type="molecule type" value="Genomic_DNA"/>
</dbReference>
<gene>
    <name evidence="8" type="primary">nqrA</name>
    <name evidence="12" type="ORF">ACFODT_00450</name>
</gene>
<evidence type="ECO:0000256" key="8">
    <source>
        <dbReference type="HAMAP-Rule" id="MF_00425"/>
    </source>
</evidence>
<dbReference type="EC" id="7.2.1.1" evidence="8"/>
<dbReference type="InterPro" id="IPR008703">
    <property type="entry name" value="NqrA"/>
</dbReference>
<dbReference type="Pfam" id="PF24836">
    <property type="entry name" value="NQRA_2nd"/>
    <property type="match status" value="1"/>
</dbReference>
<reference evidence="13" key="1">
    <citation type="journal article" date="2019" name="Int. J. Syst. Evol. Microbiol.">
        <title>The Global Catalogue of Microorganisms (GCM) 10K type strain sequencing project: providing services to taxonomists for standard genome sequencing and annotation.</title>
        <authorList>
            <consortium name="The Broad Institute Genomics Platform"/>
            <consortium name="The Broad Institute Genome Sequencing Center for Infectious Disease"/>
            <person name="Wu L."/>
            <person name="Ma J."/>
        </authorList>
    </citation>
    <scope>NUCLEOTIDE SEQUENCE [LARGE SCALE GENOMIC DNA]</scope>
    <source>
        <strain evidence="13">KCTC 62784</strain>
    </source>
</reference>
<comment type="subunit">
    <text evidence="8">Composed of six subunits; NqrA, NqrB, NqrC, NqrD, NqrE and NqrF.</text>
</comment>
<feature type="domain" description="Na(+)-translocating NADH-quinone reductase subunit A C-terminal" evidence="10">
    <location>
        <begin position="261"/>
        <end position="310"/>
    </location>
</feature>
<dbReference type="Pfam" id="PF05896">
    <property type="entry name" value="NQRA_N"/>
    <property type="match status" value="1"/>
</dbReference>
<dbReference type="HAMAP" id="MF_00425">
    <property type="entry name" value="NqrA"/>
    <property type="match status" value="1"/>
</dbReference>
<dbReference type="RefSeq" id="WP_123015493.1">
    <property type="nucleotide sequence ID" value="NZ_AP024911.1"/>
</dbReference>
<keyword evidence="5 8" id="KW-0406">Ion transport</keyword>
<dbReference type="InterPro" id="IPR056147">
    <property type="entry name" value="NQRA_N"/>
</dbReference>